<organism evidence="8 9">
    <name type="scientific">Metarhizium anisopliae BRIP 53293</name>
    <dbReference type="NCBI Taxonomy" id="1291518"/>
    <lineage>
        <taxon>Eukaryota</taxon>
        <taxon>Fungi</taxon>
        <taxon>Dikarya</taxon>
        <taxon>Ascomycota</taxon>
        <taxon>Pezizomycotina</taxon>
        <taxon>Sordariomycetes</taxon>
        <taxon>Hypocreomycetidae</taxon>
        <taxon>Hypocreales</taxon>
        <taxon>Clavicipitaceae</taxon>
        <taxon>Metarhizium</taxon>
    </lineage>
</organism>
<dbReference type="PANTHER" id="PTHR24305:SF210">
    <property type="entry name" value="CYTOCHROME P450 MONOOXYGENASE ASQL-RELATED"/>
    <property type="match status" value="1"/>
</dbReference>
<dbReference type="GO" id="GO:0020037">
    <property type="term" value="F:heme binding"/>
    <property type="evidence" value="ECO:0007669"/>
    <property type="project" value="InterPro"/>
</dbReference>
<proteinExistence type="inferred from homology"/>
<dbReference type="InterPro" id="IPR036396">
    <property type="entry name" value="Cyt_P450_sf"/>
</dbReference>
<keyword evidence="4 6" id="KW-0479">Metal-binding</keyword>
<dbReference type="InterPro" id="IPR050121">
    <property type="entry name" value="Cytochrome_P450_monoxygenase"/>
</dbReference>
<keyword evidence="7" id="KW-0560">Oxidoreductase</keyword>
<dbReference type="SUPFAM" id="SSF48264">
    <property type="entry name" value="Cytochrome P450"/>
    <property type="match status" value="1"/>
</dbReference>
<reference evidence="9" key="1">
    <citation type="journal article" date="2014" name="BMC Genomics">
        <title>The genome sequence of the biocontrol fungus Metarhizium anisopliae and comparative genomics of Metarhizium species.</title>
        <authorList>
            <person name="Pattemore J.A."/>
            <person name="Hane J.K."/>
            <person name="Williams A.H."/>
            <person name="Wilson B.A."/>
            <person name="Stodart B.J."/>
            <person name="Ash G.J."/>
        </authorList>
    </citation>
    <scope>NUCLEOTIDE SEQUENCE [LARGE SCALE GENOMIC DNA]</scope>
    <source>
        <strain evidence="9">BRIP 53293</strain>
    </source>
</reference>
<dbReference type="Gene3D" id="1.10.630.10">
    <property type="entry name" value="Cytochrome P450"/>
    <property type="match status" value="1"/>
</dbReference>
<evidence type="ECO:0000256" key="4">
    <source>
        <dbReference type="ARBA" id="ARBA00022723"/>
    </source>
</evidence>
<evidence type="ECO:0008006" key="10">
    <source>
        <dbReference type="Google" id="ProtNLM"/>
    </source>
</evidence>
<keyword evidence="9" id="KW-1185">Reference proteome</keyword>
<evidence type="ECO:0000256" key="5">
    <source>
        <dbReference type="ARBA" id="ARBA00023004"/>
    </source>
</evidence>
<dbReference type="PRINTS" id="PR00463">
    <property type="entry name" value="EP450I"/>
</dbReference>
<dbReference type="InterPro" id="IPR001128">
    <property type="entry name" value="Cyt_P450"/>
</dbReference>
<dbReference type="AlphaFoldDB" id="A0A0D9NLV5"/>
<dbReference type="Pfam" id="PF00067">
    <property type="entry name" value="p450"/>
    <property type="match status" value="1"/>
</dbReference>
<dbReference type="InterPro" id="IPR017972">
    <property type="entry name" value="Cyt_P450_CS"/>
</dbReference>
<evidence type="ECO:0000313" key="9">
    <source>
        <dbReference type="Proteomes" id="UP000054544"/>
    </source>
</evidence>
<dbReference type="GO" id="GO:0005506">
    <property type="term" value="F:iron ion binding"/>
    <property type="evidence" value="ECO:0007669"/>
    <property type="project" value="InterPro"/>
</dbReference>
<feature type="binding site" description="axial binding residue" evidence="6">
    <location>
        <position position="384"/>
    </location>
    <ligand>
        <name>heme</name>
        <dbReference type="ChEBI" id="CHEBI:30413"/>
    </ligand>
    <ligandPart>
        <name>Fe</name>
        <dbReference type="ChEBI" id="CHEBI:18248"/>
    </ligandPart>
</feature>
<evidence type="ECO:0000256" key="1">
    <source>
        <dbReference type="ARBA" id="ARBA00001971"/>
    </source>
</evidence>
<comment type="cofactor">
    <cofactor evidence="1 6">
        <name>heme</name>
        <dbReference type="ChEBI" id="CHEBI:30413"/>
    </cofactor>
</comment>
<dbReference type="EMBL" id="KE384754">
    <property type="protein sequence ID" value="KJK74886.1"/>
    <property type="molecule type" value="Genomic_DNA"/>
</dbReference>
<name>A0A0D9NLV5_METAN</name>
<gene>
    <name evidence="8" type="ORF">H634G_09930</name>
</gene>
<dbReference type="GO" id="GO:0016705">
    <property type="term" value="F:oxidoreductase activity, acting on paired donors, with incorporation or reduction of molecular oxygen"/>
    <property type="evidence" value="ECO:0007669"/>
    <property type="project" value="InterPro"/>
</dbReference>
<keyword evidence="3 6" id="KW-0349">Heme</keyword>
<dbReference type="STRING" id="1291518.A0A0D9NLV5"/>
<dbReference type="InterPro" id="IPR002401">
    <property type="entry name" value="Cyt_P450_E_grp-I"/>
</dbReference>
<evidence type="ECO:0000256" key="3">
    <source>
        <dbReference type="ARBA" id="ARBA00022617"/>
    </source>
</evidence>
<keyword evidence="7" id="KW-0503">Monooxygenase</keyword>
<dbReference type="PANTHER" id="PTHR24305">
    <property type="entry name" value="CYTOCHROME P450"/>
    <property type="match status" value="1"/>
</dbReference>
<evidence type="ECO:0000256" key="7">
    <source>
        <dbReference type="RuleBase" id="RU000461"/>
    </source>
</evidence>
<evidence type="ECO:0000256" key="2">
    <source>
        <dbReference type="ARBA" id="ARBA00010617"/>
    </source>
</evidence>
<dbReference type="PRINTS" id="PR00385">
    <property type="entry name" value="P450"/>
</dbReference>
<dbReference type="PROSITE" id="PS00086">
    <property type="entry name" value="CYTOCHROME_P450"/>
    <property type="match status" value="1"/>
</dbReference>
<dbReference type="CDD" id="cd11058">
    <property type="entry name" value="CYP60B-like"/>
    <property type="match status" value="1"/>
</dbReference>
<accession>A0A0D9NLV5</accession>
<evidence type="ECO:0000313" key="8">
    <source>
        <dbReference type="EMBL" id="KJK74886.1"/>
    </source>
</evidence>
<sequence>MDRFHTQYGPIVRIAPDELTYITPEAWKDIYSARPQLLKDPYSLTPPMNNANSLFTAEGDEHRRIRGAVISAFSDKALRGQSVIIEEYACQFVKRLKTELNGNPSSIIDLQPIFGYATFDIISDLTWGESPKALQTAGEHSWYGRFFLHAKFSTVRNCLSRFYGMDSILHYVFLRITSKQRAANTKLTFERLDRRLASGNLRSDLMTPIIGKISEDGCKGTITKREVLTNGVATVIAGSQLSTIAITTAVYLLLRNPHYWQSLAKEVRGAGFKGEADISVASTQSLELLKAVVNEAMRIHHPTPGSLPRVTPRGGTTIAGRRVPSGIVVGVSLYNIHTRHENFYKPLEFHPERFLDARDVRYDPAFADDRIDAFHPFSTGPRNCIGSK</sequence>
<evidence type="ECO:0000256" key="6">
    <source>
        <dbReference type="PIRSR" id="PIRSR602401-1"/>
    </source>
</evidence>
<dbReference type="Proteomes" id="UP000054544">
    <property type="component" value="Unassembled WGS sequence"/>
</dbReference>
<keyword evidence="5 6" id="KW-0408">Iron</keyword>
<dbReference type="GO" id="GO:0004497">
    <property type="term" value="F:monooxygenase activity"/>
    <property type="evidence" value="ECO:0007669"/>
    <property type="project" value="UniProtKB-KW"/>
</dbReference>
<comment type="similarity">
    <text evidence="2 7">Belongs to the cytochrome P450 family.</text>
</comment>
<protein>
    <recommendedName>
        <fullName evidence="10">Cytochrome P450</fullName>
    </recommendedName>
</protein>